<feature type="compositionally biased region" description="Basic and acidic residues" evidence="1">
    <location>
        <begin position="80"/>
        <end position="94"/>
    </location>
</feature>
<keyword evidence="3" id="KW-1185">Reference proteome</keyword>
<dbReference type="AlphaFoldDB" id="A0AAN9RHW3"/>
<dbReference type="Proteomes" id="UP001374584">
    <property type="component" value="Unassembled WGS sequence"/>
</dbReference>
<gene>
    <name evidence="2" type="ORF">VNO80_06762</name>
</gene>
<evidence type="ECO:0000256" key="1">
    <source>
        <dbReference type="SAM" id="MobiDB-lite"/>
    </source>
</evidence>
<sequence>MAATFIHMLVVSQMRFHRRREPTRCVIKLPLSSLSREFRFSSPLRKVLFGHATQKDRKNASGGSLFAVAGATGGSGSRLRTSESFDPKHQNIDH</sequence>
<comment type="caution">
    <text evidence="2">The sequence shown here is derived from an EMBL/GenBank/DDBJ whole genome shotgun (WGS) entry which is preliminary data.</text>
</comment>
<organism evidence="2 3">
    <name type="scientific">Phaseolus coccineus</name>
    <name type="common">Scarlet runner bean</name>
    <name type="synonym">Phaseolus multiflorus</name>
    <dbReference type="NCBI Taxonomy" id="3886"/>
    <lineage>
        <taxon>Eukaryota</taxon>
        <taxon>Viridiplantae</taxon>
        <taxon>Streptophyta</taxon>
        <taxon>Embryophyta</taxon>
        <taxon>Tracheophyta</taxon>
        <taxon>Spermatophyta</taxon>
        <taxon>Magnoliopsida</taxon>
        <taxon>eudicotyledons</taxon>
        <taxon>Gunneridae</taxon>
        <taxon>Pentapetalae</taxon>
        <taxon>rosids</taxon>
        <taxon>fabids</taxon>
        <taxon>Fabales</taxon>
        <taxon>Fabaceae</taxon>
        <taxon>Papilionoideae</taxon>
        <taxon>50 kb inversion clade</taxon>
        <taxon>NPAAA clade</taxon>
        <taxon>indigoferoid/millettioid clade</taxon>
        <taxon>Phaseoleae</taxon>
        <taxon>Phaseolus</taxon>
    </lineage>
</organism>
<evidence type="ECO:0000313" key="3">
    <source>
        <dbReference type="Proteomes" id="UP001374584"/>
    </source>
</evidence>
<evidence type="ECO:0000313" key="2">
    <source>
        <dbReference type="EMBL" id="KAK7373356.1"/>
    </source>
</evidence>
<name>A0AAN9RHW3_PHACN</name>
<accession>A0AAN9RHW3</accession>
<proteinExistence type="predicted"/>
<protein>
    <submittedName>
        <fullName evidence="2">Uncharacterized protein</fullName>
    </submittedName>
</protein>
<dbReference type="EMBL" id="JAYMYR010000003">
    <property type="protein sequence ID" value="KAK7373356.1"/>
    <property type="molecule type" value="Genomic_DNA"/>
</dbReference>
<reference evidence="2 3" key="1">
    <citation type="submission" date="2024-01" db="EMBL/GenBank/DDBJ databases">
        <title>The genomes of 5 underutilized Papilionoideae crops provide insights into root nodulation and disease resistanc.</title>
        <authorList>
            <person name="Jiang F."/>
        </authorList>
    </citation>
    <scope>NUCLEOTIDE SEQUENCE [LARGE SCALE GENOMIC DNA]</scope>
    <source>
        <strain evidence="2">JINMINGXINNONG_FW02</strain>
        <tissue evidence="2">Leaves</tissue>
    </source>
</reference>
<feature type="region of interest" description="Disordered" evidence="1">
    <location>
        <begin position="70"/>
        <end position="94"/>
    </location>
</feature>